<dbReference type="InterPro" id="IPR003142">
    <property type="entry name" value="BPL_C"/>
</dbReference>
<dbReference type="Pfam" id="PF08279">
    <property type="entry name" value="HTH_11"/>
    <property type="match status" value="1"/>
</dbReference>
<dbReference type="HAMAP" id="MF_00978">
    <property type="entry name" value="Bifunct_BirA"/>
    <property type="match status" value="1"/>
</dbReference>
<feature type="binding site" evidence="5">
    <location>
        <begin position="90"/>
        <end position="92"/>
    </location>
    <ligand>
        <name>biotin</name>
        <dbReference type="ChEBI" id="CHEBI:57586"/>
    </ligand>
</feature>
<comment type="caution">
    <text evidence="5">Lacks conserved residue(s) required for the propagation of feature annotation.</text>
</comment>
<keyword evidence="5" id="KW-0805">Transcription regulation</keyword>
<organism evidence="7 8">
    <name type="scientific">Jutongia huaianensis</name>
    <dbReference type="NCBI Taxonomy" id="2763668"/>
    <lineage>
        <taxon>Bacteria</taxon>
        <taxon>Bacillati</taxon>
        <taxon>Bacillota</taxon>
        <taxon>Clostridia</taxon>
        <taxon>Lachnospirales</taxon>
        <taxon>Lachnospiraceae</taxon>
        <taxon>Jutongia</taxon>
    </lineage>
</organism>
<keyword evidence="3 5" id="KW-0067">ATP-binding</keyword>
<dbReference type="SUPFAM" id="SSF46785">
    <property type="entry name" value="Winged helix' DNA-binding domain"/>
    <property type="match status" value="1"/>
</dbReference>
<protein>
    <recommendedName>
        <fullName evidence="5">Bifunctional ligase/repressor BirA</fullName>
    </recommendedName>
    <alternativeName>
        <fullName evidence="5">Biotin--[acetyl-CoA-carboxylase] ligase</fullName>
        <ecNumber evidence="5">6.3.4.15</ecNumber>
    </alternativeName>
    <alternativeName>
        <fullName evidence="5">Biotin--protein ligase</fullName>
    </alternativeName>
    <alternativeName>
        <fullName evidence="5">Biotin-[acetyl-CoA carboxylase] synthetase</fullName>
    </alternativeName>
</protein>
<dbReference type="Gene3D" id="3.30.930.10">
    <property type="entry name" value="Bira Bifunctional Protein, Domain 2"/>
    <property type="match status" value="1"/>
</dbReference>
<dbReference type="InterPro" id="IPR008988">
    <property type="entry name" value="Transcriptional_repressor_C"/>
</dbReference>
<feature type="DNA-binding region" description="H-T-H motif" evidence="5">
    <location>
        <begin position="19"/>
        <end position="38"/>
    </location>
</feature>
<dbReference type="Gene3D" id="1.10.10.10">
    <property type="entry name" value="Winged helix-like DNA-binding domain superfamily/Winged helix DNA-binding domain"/>
    <property type="match status" value="1"/>
</dbReference>
<dbReference type="Pfam" id="PF02237">
    <property type="entry name" value="BPL_C"/>
    <property type="match status" value="1"/>
</dbReference>
<evidence type="ECO:0000256" key="4">
    <source>
        <dbReference type="ARBA" id="ARBA00023267"/>
    </source>
</evidence>
<evidence type="ECO:0000259" key="6">
    <source>
        <dbReference type="PROSITE" id="PS51733"/>
    </source>
</evidence>
<dbReference type="InterPro" id="IPR030855">
    <property type="entry name" value="Bifunct_BirA"/>
</dbReference>
<accession>A0ABR7N066</accession>
<evidence type="ECO:0000256" key="2">
    <source>
        <dbReference type="ARBA" id="ARBA00022741"/>
    </source>
</evidence>
<feature type="binding site" evidence="5">
    <location>
        <position position="114"/>
    </location>
    <ligand>
        <name>biotin</name>
        <dbReference type="ChEBI" id="CHEBI:57586"/>
    </ligand>
</feature>
<dbReference type="SUPFAM" id="SSF50037">
    <property type="entry name" value="C-terminal domain of transcriptional repressors"/>
    <property type="match status" value="1"/>
</dbReference>
<dbReference type="GO" id="GO:0004077">
    <property type="term" value="F:biotin--[biotin carboxyl-carrier protein] ligase activity"/>
    <property type="evidence" value="ECO:0007669"/>
    <property type="project" value="UniProtKB-EC"/>
</dbReference>
<evidence type="ECO:0000256" key="1">
    <source>
        <dbReference type="ARBA" id="ARBA00022598"/>
    </source>
</evidence>
<comment type="catalytic activity">
    <reaction evidence="5">
        <text>biotin + L-lysyl-[protein] + ATP = N(6)-biotinyl-L-lysyl-[protein] + AMP + diphosphate + H(+)</text>
        <dbReference type="Rhea" id="RHEA:11756"/>
        <dbReference type="Rhea" id="RHEA-COMP:9752"/>
        <dbReference type="Rhea" id="RHEA-COMP:10505"/>
        <dbReference type="ChEBI" id="CHEBI:15378"/>
        <dbReference type="ChEBI" id="CHEBI:29969"/>
        <dbReference type="ChEBI" id="CHEBI:30616"/>
        <dbReference type="ChEBI" id="CHEBI:33019"/>
        <dbReference type="ChEBI" id="CHEBI:57586"/>
        <dbReference type="ChEBI" id="CHEBI:83144"/>
        <dbReference type="ChEBI" id="CHEBI:456215"/>
        <dbReference type="EC" id="6.3.4.15"/>
    </reaction>
</comment>
<dbReference type="PANTHER" id="PTHR12835:SF5">
    <property type="entry name" value="BIOTIN--PROTEIN LIGASE"/>
    <property type="match status" value="1"/>
</dbReference>
<dbReference type="InterPro" id="IPR013196">
    <property type="entry name" value="HTH_11"/>
</dbReference>
<dbReference type="EMBL" id="JACRSX010000004">
    <property type="protein sequence ID" value="MBC8562021.1"/>
    <property type="molecule type" value="Genomic_DNA"/>
</dbReference>
<evidence type="ECO:0000256" key="5">
    <source>
        <dbReference type="HAMAP-Rule" id="MF_00978"/>
    </source>
</evidence>
<proteinExistence type="inferred from homology"/>
<dbReference type="NCBIfam" id="TIGR00121">
    <property type="entry name" value="birA_ligase"/>
    <property type="match status" value="1"/>
</dbReference>
<dbReference type="Gene3D" id="2.30.30.100">
    <property type="match status" value="1"/>
</dbReference>
<dbReference type="Proteomes" id="UP000606193">
    <property type="component" value="Unassembled WGS sequence"/>
</dbReference>
<keyword evidence="4 5" id="KW-0092">Biotin</keyword>
<feature type="domain" description="BPL/LPL catalytic" evidence="6">
    <location>
        <begin position="73"/>
        <end position="256"/>
    </location>
</feature>
<dbReference type="PANTHER" id="PTHR12835">
    <property type="entry name" value="BIOTIN PROTEIN LIGASE"/>
    <property type="match status" value="1"/>
</dbReference>
<gene>
    <name evidence="5" type="primary">birA</name>
    <name evidence="7" type="ORF">H8704_05135</name>
</gene>
<dbReference type="InterPro" id="IPR004143">
    <property type="entry name" value="BPL_LPL_catalytic"/>
</dbReference>
<keyword evidence="1 5" id="KW-0436">Ligase</keyword>
<dbReference type="InterPro" id="IPR036388">
    <property type="entry name" value="WH-like_DNA-bd_sf"/>
</dbReference>
<keyword evidence="5" id="KW-0678">Repressor</keyword>
<dbReference type="CDD" id="cd16442">
    <property type="entry name" value="BPL"/>
    <property type="match status" value="1"/>
</dbReference>
<dbReference type="InterPro" id="IPR036390">
    <property type="entry name" value="WH_DNA-bd_sf"/>
</dbReference>
<reference evidence="7 8" key="1">
    <citation type="submission" date="2020-08" db="EMBL/GenBank/DDBJ databases">
        <title>Genome public.</title>
        <authorList>
            <person name="Liu C."/>
            <person name="Sun Q."/>
        </authorList>
    </citation>
    <scope>NUCLEOTIDE SEQUENCE [LARGE SCALE GENOMIC DNA]</scope>
    <source>
        <strain evidence="7 8">NSJ-37</strain>
    </source>
</reference>
<evidence type="ECO:0000313" key="7">
    <source>
        <dbReference type="EMBL" id="MBC8562021.1"/>
    </source>
</evidence>
<sequence length="333" mass="36615">MKKEILQMLRGAGEDYISGQVLCEKLGVSRQAIWKNITQLKEAGYQIESQPKKGYRLVESADKLVGADIESRLKADCLCRKVECLEQVDSTNTRAKQLAELGEPEGTLVVAEEQTAGKGRRGRGWASEPGIGIWMSLILRPRLKPQQAASVTLVAAMAVAKGIRECCELETGIKWPNDVVIHGKKVCGILTETSSEPDYIHYAVPGIGINANTKSFPEELADRATSIYLETGRKTDRNALIAAVMNAFTDYYRKYLETGDLSLLLEEYDQMLVNKDQEVLVLYGMAEEADPEKMQKGIARGITSSGALLVDTDEGMKEIVSGEVSVRGVYGYV</sequence>
<evidence type="ECO:0000256" key="3">
    <source>
        <dbReference type="ARBA" id="ARBA00022840"/>
    </source>
</evidence>
<keyword evidence="2 5" id="KW-0547">Nucleotide-binding</keyword>
<evidence type="ECO:0000313" key="8">
    <source>
        <dbReference type="Proteomes" id="UP000606193"/>
    </source>
</evidence>
<comment type="similarity">
    <text evidence="5">Belongs to the biotin--protein ligase family.</text>
</comment>
<keyword evidence="5" id="KW-0238">DNA-binding</keyword>
<keyword evidence="8" id="KW-1185">Reference proteome</keyword>
<dbReference type="InterPro" id="IPR004408">
    <property type="entry name" value="Biotin_CoA_COase_ligase"/>
</dbReference>
<dbReference type="EC" id="6.3.4.15" evidence="5"/>
<dbReference type="SUPFAM" id="SSF55681">
    <property type="entry name" value="Class II aaRS and biotin synthetases"/>
    <property type="match status" value="1"/>
</dbReference>
<dbReference type="RefSeq" id="WP_249297573.1">
    <property type="nucleotide sequence ID" value="NZ_JACRSX010000004.1"/>
</dbReference>
<name>A0ABR7N066_9FIRM</name>
<dbReference type="Pfam" id="PF03099">
    <property type="entry name" value="BPL_LplA_LipB"/>
    <property type="match status" value="1"/>
</dbReference>
<comment type="function">
    <text evidence="5">Acts both as a biotin--[acetyl-CoA-carboxylase] ligase and a repressor.</text>
</comment>
<keyword evidence="5" id="KW-0804">Transcription</keyword>
<dbReference type="PROSITE" id="PS51733">
    <property type="entry name" value="BPL_LPL_CATALYTIC"/>
    <property type="match status" value="1"/>
</dbReference>
<comment type="caution">
    <text evidence="7">The sequence shown here is derived from an EMBL/GenBank/DDBJ whole genome shotgun (WGS) entry which is preliminary data.</text>
</comment>
<dbReference type="InterPro" id="IPR045864">
    <property type="entry name" value="aa-tRNA-synth_II/BPL/LPL"/>
</dbReference>
<feature type="binding site" evidence="5">
    <location>
        <position position="185"/>
    </location>
    <ligand>
        <name>biotin</name>
        <dbReference type="ChEBI" id="CHEBI:57586"/>
    </ligand>
</feature>